<feature type="transmembrane region" description="Helical" evidence="1">
    <location>
        <begin position="40"/>
        <end position="65"/>
    </location>
</feature>
<keyword evidence="1" id="KW-1133">Transmembrane helix</keyword>
<proteinExistence type="predicted"/>
<protein>
    <submittedName>
        <fullName evidence="2">Uncharacterized protein</fullName>
    </submittedName>
</protein>
<organism evidence="2 3">
    <name type="scientific">Alteribacter lacisalsi</name>
    <dbReference type="NCBI Taxonomy" id="2045244"/>
    <lineage>
        <taxon>Bacteria</taxon>
        <taxon>Bacillati</taxon>
        <taxon>Bacillota</taxon>
        <taxon>Bacilli</taxon>
        <taxon>Bacillales</taxon>
        <taxon>Bacillaceae</taxon>
        <taxon>Alteribacter</taxon>
    </lineage>
</organism>
<evidence type="ECO:0000313" key="3">
    <source>
        <dbReference type="Proteomes" id="UP000248066"/>
    </source>
</evidence>
<comment type="caution">
    <text evidence="2">The sequence shown here is derived from an EMBL/GenBank/DDBJ whole genome shotgun (WGS) entry which is preliminary data.</text>
</comment>
<feature type="transmembrane region" description="Helical" evidence="1">
    <location>
        <begin position="95"/>
        <end position="119"/>
    </location>
</feature>
<feature type="transmembrane region" description="Helical" evidence="1">
    <location>
        <begin position="139"/>
        <end position="164"/>
    </location>
</feature>
<keyword evidence="3" id="KW-1185">Reference proteome</keyword>
<evidence type="ECO:0000256" key="1">
    <source>
        <dbReference type="SAM" id="Phobius"/>
    </source>
</evidence>
<feature type="transmembrane region" description="Helical" evidence="1">
    <location>
        <begin position="15"/>
        <end position="34"/>
    </location>
</feature>
<sequence length="265" mass="29451">MTWLALVAKEVRQNMFLMGLHGGLLAAALIIIWYNGDRSAGIGALLLIGVPLIIAHVISVFLYILASMRREWKDRTAYIWMNLPHSGITILSAKFAAAFLAGASFLFLTMLLILGLINHLEPLLAAAGLDILVQLYKDYAVWMYTFILYGAVQIGLAGLFIYVLHKVIRPLGWLIGIVITFGANWLWSFITDTAVYSTIAYRLPMLTIENVPEGVMVEIAGVHSSYNAYDQIIEMAYLGHTIIEVVLMAVIFLAICLLFDKKAEI</sequence>
<accession>A0A2W0HM76</accession>
<reference evidence="2 3" key="1">
    <citation type="submission" date="2017-10" db="EMBL/GenBank/DDBJ databases">
        <title>Bacillus sp. nov., a halophilic bacterium isolated from a Yangshapao Lake.</title>
        <authorList>
            <person name="Wang H."/>
        </authorList>
    </citation>
    <scope>NUCLEOTIDE SEQUENCE [LARGE SCALE GENOMIC DNA]</scope>
    <source>
        <strain evidence="2 3">YSP-3</strain>
    </source>
</reference>
<dbReference type="EMBL" id="PDOF01000001">
    <property type="protein sequence ID" value="PYZ98162.1"/>
    <property type="molecule type" value="Genomic_DNA"/>
</dbReference>
<dbReference type="AlphaFoldDB" id="A0A2W0HM76"/>
<name>A0A2W0HM76_9BACI</name>
<feature type="transmembrane region" description="Helical" evidence="1">
    <location>
        <begin position="237"/>
        <end position="259"/>
    </location>
</feature>
<dbReference type="OrthoDB" id="2884965at2"/>
<evidence type="ECO:0000313" key="2">
    <source>
        <dbReference type="EMBL" id="PYZ98162.1"/>
    </source>
</evidence>
<keyword evidence="1" id="KW-0812">Transmembrane</keyword>
<gene>
    <name evidence="2" type="ORF">CR205_06085</name>
</gene>
<dbReference type="Proteomes" id="UP000248066">
    <property type="component" value="Unassembled WGS sequence"/>
</dbReference>
<feature type="transmembrane region" description="Helical" evidence="1">
    <location>
        <begin position="171"/>
        <end position="190"/>
    </location>
</feature>
<keyword evidence="1" id="KW-0472">Membrane</keyword>
<dbReference type="RefSeq" id="WP_110517956.1">
    <property type="nucleotide sequence ID" value="NZ_PDOF01000001.1"/>
</dbReference>